<proteinExistence type="predicted"/>
<dbReference type="EMBL" id="SRYB01000025">
    <property type="protein sequence ID" value="TGY77416.1"/>
    <property type="molecule type" value="Genomic_DNA"/>
</dbReference>
<accession>A0AC61RBH5</accession>
<keyword evidence="2" id="KW-1185">Reference proteome</keyword>
<sequence>MNDRQRKILALIESDQEISAPILASTIGTTSRTIQRDLKFMQNLGIITNDSPDRGGTWKIL</sequence>
<organism evidence="1 2">
    <name type="scientific">Lepagella muris</name>
    <dbReference type="NCBI Taxonomy" id="3032870"/>
    <lineage>
        <taxon>Bacteria</taxon>
        <taxon>Pseudomonadati</taxon>
        <taxon>Bacteroidota</taxon>
        <taxon>Bacteroidia</taxon>
        <taxon>Bacteroidales</taxon>
        <taxon>Muribaculaceae</taxon>
        <taxon>Lepagella</taxon>
    </lineage>
</organism>
<reference evidence="1" key="1">
    <citation type="submission" date="2019-04" db="EMBL/GenBank/DDBJ databases">
        <title>Microbes associate with the intestines of laboratory mice.</title>
        <authorList>
            <person name="Navarre W."/>
            <person name="Wong E."/>
            <person name="Huang K."/>
            <person name="Tropini C."/>
            <person name="Ng K."/>
            <person name="Yu B."/>
        </authorList>
    </citation>
    <scope>NUCLEOTIDE SEQUENCE</scope>
    <source>
        <strain evidence="1">NM04_E33</strain>
    </source>
</reference>
<protein>
    <submittedName>
        <fullName evidence="1">HTH domain-containing protein</fullName>
    </submittedName>
</protein>
<gene>
    <name evidence="1" type="ORF">E5331_14620</name>
</gene>
<evidence type="ECO:0000313" key="1">
    <source>
        <dbReference type="EMBL" id="TGY77416.1"/>
    </source>
</evidence>
<evidence type="ECO:0000313" key="2">
    <source>
        <dbReference type="Proteomes" id="UP000306319"/>
    </source>
</evidence>
<dbReference type="Proteomes" id="UP000306319">
    <property type="component" value="Unassembled WGS sequence"/>
</dbReference>
<name>A0AC61RBH5_9BACT</name>
<comment type="caution">
    <text evidence="1">The sequence shown here is derived from an EMBL/GenBank/DDBJ whole genome shotgun (WGS) entry which is preliminary data.</text>
</comment>